<dbReference type="Proteomes" id="UP000287651">
    <property type="component" value="Unassembled WGS sequence"/>
</dbReference>
<comment type="caution">
    <text evidence="1">The sequence shown here is derived from an EMBL/GenBank/DDBJ whole genome shotgun (WGS) entry which is preliminary data.</text>
</comment>
<evidence type="ECO:0000313" key="2">
    <source>
        <dbReference type="Proteomes" id="UP000287651"/>
    </source>
</evidence>
<dbReference type="EMBL" id="AMZH03025219">
    <property type="protein sequence ID" value="RRT35321.1"/>
    <property type="molecule type" value="Genomic_DNA"/>
</dbReference>
<protein>
    <submittedName>
        <fullName evidence="1">Uncharacterized protein</fullName>
    </submittedName>
</protein>
<reference evidence="1 2" key="1">
    <citation type="journal article" date="2014" name="Agronomy (Basel)">
        <title>A Draft Genome Sequence for Ensete ventricosum, the Drought-Tolerant Tree Against Hunger.</title>
        <authorList>
            <person name="Harrison J."/>
            <person name="Moore K.A."/>
            <person name="Paszkiewicz K."/>
            <person name="Jones T."/>
            <person name="Grant M."/>
            <person name="Ambacheew D."/>
            <person name="Muzemil S."/>
            <person name="Studholme D.J."/>
        </authorList>
    </citation>
    <scope>NUCLEOTIDE SEQUENCE [LARGE SCALE GENOMIC DNA]</scope>
</reference>
<name>A0A426X762_ENSVE</name>
<sequence length="154" mass="17425">CSVPFSFAFNFPVNKVELGLVFRRSSFDCLGVLKIGNMAEENPKDMKEEVPELAPFDSTKKKKKKKVVIQDPAEEVDKLTEKTESLTGNAVSDPITDYLQRLFVDDITEPSFVGLKKKKKKLNGGDEEGEGIVLGVVRYPWEGTDRDYKYDEVR</sequence>
<dbReference type="AlphaFoldDB" id="A0A426X762"/>
<gene>
    <name evidence="1" type="ORF">B296_00055501</name>
</gene>
<organism evidence="1 2">
    <name type="scientific">Ensete ventricosum</name>
    <name type="common">Abyssinian banana</name>
    <name type="synonym">Musa ensete</name>
    <dbReference type="NCBI Taxonomy" id="4639"/>
    <lineage>
        <taxon>Eukaryota</taxon>
        <taxon>Viridiplantae</taxon>
        <taxon>Streptophyta</taxon>
        <taxon>Embryophyta</taxon>
        <taxon>Tracheophyta</taxon>
        <taxon>Spermatophyta</taxon>
        <taxon>Magnoliopsida</taxon>
        <taxon>Liliopsida</taxon>
        <taxon>Zingiberales</taxon>
        <taxon>Musaceae</taxon>
        <taxon>Ensete</taxon>
    </lineage>
</organism>
<accession>A0A426X762</accession>
<feature type="non-terminal residue" evidence="1">
    <location>
        <position position="1"/>
    </location>
</feature>
<proteinExistence type="predicted"/>
<evidence type="ECO:0000313" key="1">
    <source>
        <dbReference type="EMBL" id="RRT35321.1"/>
    </source>
</evidence>